<accession>A0A8S5TWR1</accession>
<evidence type="ECO:0000313" key="1">
    <source>
        <dbReference type="EMBL" id="DAF86624.1"/>
    </source>
</evidence>
<protein>
    <submittedName>
        <fullName evidence="1">Uncharacterized protein</fullName>
    </submittedName>
</protein>
<proteinExistence type="predicted"/>
<name>A0A8S5TWR1_9CAUD</name>
<organism evidence="1">
    <name type="scientific">Siphoviridae sp. ctcx61</name>
    <dbReference type="NCBI Taxonomy" id="2825575"/>
    <lineage>
        <taxon>Viruses</taxon>
        <taxon>Duplodnaviria</taxon>
        <taxon>Heunggongvirae</taxon>
        <taxon>Uroviricota</taxon>
        <taxon>Caudoviricetes</taxon>
    </lineage>
</organism>
<dbReference type="EMBL" id="BK015949">
    <property type="protein sequence ID" value="DAF86624.1"/>
    <property type="molecule type" value="Genomic_DNA"/>
</dbReference>
<reference evidence="1" key="1">
    <citation type="journal article" date="2021" name="Proc. Natl. Acad. Sci. U.S.A.">
        <title>A Catalog of Tens of Thousands of Viruses from Human Metagenomes Reveals Hidden Associations with Chronic Diseases.</title>
        <authorList>
            <person name="Tisza M.J."/>
            <person name="Buck C.B."/>
        </authorList>
    </citation>
    <scope>NUCLEOTIDE SEQUENCE</scope>
    <source>
        <strain evidence="1">Ctcx61</strain>
    </source>
</reference>
<sequence>MIGCKNGCLCNDINKELCCIECEEFSTCKGYCFVIDDIEGGILFNCKRAFEVE</sequence>